<name>A0A835FTQ0_9POAL</name>
<dbReference type="PANTHER" id="PTHR33120">
    <property type="entry name" value="EXPRESSED PROTEIN-RELATED"/>
    <property type="match status" value="1"/>
</dbReference>
<dbReference type="Pfam" id="PF20235">
    <property type="entry name" value="PIR2-like_helical"/>
    <property type="match status" value="1"/>
</dbReference>
<accession>A0A835FTQ0</accession>
<feature type="domain" description="DUF3615" evidence="1">
    <location>
        <begin position="199"/>
        <end position="282"/>
    </location>
</feature>
<dbReference type="InterPro" id="IPR022059">
    <property type="entry name" value="DUF3615"/>
</dbReference>
<dbReference type="EMBL" id="JACEFO010000216">
    <property type="protein sequence ID" value="KAF8776281.1"/>
    <property type="molecule type" value="Genomic_DNA"/>
</dbReference>
<dbReference type="PANTHER" id="PTHR33120:SF39">
    <property type="entry name" value="OS01G0314000 PROTEIN"/>
    <property type="match status" value="1"/>
</dbReference>
<proteinExistence type="predicted"/>
<organism evidence="3 4">
    <name type="scientific">Digitaria exilis</name>
    <dbReference type="NCBI Taxonomy" id="1010633"/>
    <lineage>
        <taxon>Eukaryota</taxon>
        <taxon>Viridiplantae</taxon>
        <taxon>Streptophyta</taxon>
        <taxon>Embryophyta</taxon>
        <taxon>Tracheophyta</taxon>
        <taxon>Spermatophyta</taxon>
        <taxon>Magnoliopsida</taxon>
        <taxon>Liliopsida</taxon>
        <taxon>Poales</taxon>
        <taxon>Poaceae</taxon>
        <taxon>PACMAD clade</taxon>
        <taxon>Panicoideae</taxon>
        <taxon>Panicodae</taxon>
        <taxon>Paniceae</taxon>
        <taxon>Anthephorinae</taxon>
        <taxon>Digitaria</taxon>
    </lineage>
</organism>
<gene>
    <name evidence="3" type="ORF">HU200_003687</name>
</gene>
<dbReference type="Proteomes" id="UP000636709">
    <property type="component" value="Unassembled WGS sequence"/>
</dbReference>
<dbReference type="InterPro" id="IPR046527">
    <property type="entry name" value="PIR2-like_helical"/>
</dbReference>
<comment type="caution">
    <text evidence="3">The sequence shown here is derived from an EMBL/GenBank/DDBJ whole genome shotgun (WGS) entry which is preliminary data.</text>
</comment>
<keyword evidence="4" id="KW-1185">Reference proteome</keyword>
<dbReference type="OrthoDB" id="693957at2759"/>
<evidence type="ECO:0000313" key="4">
    <source>
        <dbReference type="Proteomes" id="UP000636709"/>
    </source>
</evidence>
<reference evidence="3" key="1">
    <citation type="submission" date="2020-07" db="EMBL/GenBank/DDBJ databases">
        <title>Genome sequence and genetic diversity analysis of an under-domesticated orphan crop, white fonio (Digitaria exilis).</title>
        <authorList>
            <person name="Bennetzen J.L."/>
            <person name="Chen S."/>
            <person name="Ma X."/>
            <person name="Wang X."/>
            <person name="Yssel A.E.J."/>
            <person name="Chaluvadi S.R."/>
            <person name="Johnson M."/>
            <person name="Gangashetty P."/>
            <person name="Hamidou F."/>
            <person name="Sanogo M.D."/>
            <person name="Zwaenepoel A."/>
            <person name="Wallace J."/>
            <person name="Van De Peer Y."/>
            <person name="Van Deynze A."/>
        </authorList>
    </citation>
    <scope>NUCLEOTIDE SEQUENCE</scope>
    <source>
        <tissue evidence="3">Leaves</tissue>
    </source>
</reference>
<sequence length="374" mass="41998">MNSEAADHSSPPRSSGCYLQVTEEKPDLRMPRDPRAVRSFLLGRIRGYYIDVISRLPAGELRTSIARGLLVGGHCYGPLHSVHNIIFNSVWYAAAFPFRGDDPIDVDAARHPKPAALAHFATSVLPAVERDALSVLAGKRRLSSQDIVRLSAMLQPLPLPDDEVQRPQPYPRKLRVRIDRIIAERRSWTSWYQTMLDVADAALRKFARQTGARYRLHTIYGQNIVRTGEFRLGRCIHINFMAWPKGKPNRSQSPVHFFAEALNPPTRNCSEENITLCCMLGPVVQTVALGKEPRLRGIKVFSEQWYGPFRNGEQLDGCALRETAFAASEKLDVSEVLGQWETTDVVAARFSDELDPETVSDPLRRRRCGPVSAS</sequence>
<evidence type="ECO:0000313" key="3">
    <source>
        <dbReference type="EMBL" id="KAF8776281.1"/>
    </source>
</evidence>
<dbReference type="Pfam" id="PF12274">
    <property type="entry name" value="DUF3615"/>
    <property type="match status" value="1"/>
</dbReference>
<feature type="domain" description="PIR2-like helical" evidence="2">
    <location>
        <begin position="44"/>
        <end position="110"/>
    </location>
</feature>
<evidence type="ECO:0000259" key="2">
    <source>
        <dbReference type="Pfam" id="PF20235"/>
    </source>
</evidence>
<protein>
    <submittedName>
        <fullName evidence="3">Uncharacterized protein</fullName>
    </submittedName>
</protein>
<dbReference type="AlphaFoldDB" id="A0A835FTQ0"/>
<evidence type="ECO:0000259" key="1">
    <source>
        <dbReference type="Pfam" id="PF12274"/>
    </source>
</evidence>